<evidence type="ECO:0000313" key="3">
    <source>
        <dbReference type="Proteomes" id="UP000714915"/>
    </source>
</evidence>
<accession>A0A955LAZ2</accession>
<keyword evidence="1" id="KW-1133">Transmembrane helix</keyword>
<dbReference type="Proteomes" id="UP000714915">
    <property type="component" value="Unassembled WGS sequence"/>
</dbReference>
<proteinExistence type="predicted"/>
<feature type="non-terminal residue" evidence="2">
    <location>
        <position position="1"/>
    </location>
</feature>
<feature type="transmembrane region" description="Helical" evidence="1">
    <location>
        <begin position="80"/>
        <end position="100"/>
    </location>
</feature>
<feature type="transmembrane region" description="Helical" evidence="1">
    <location>
        <begin position="6"/>
        <end position="24"/>
    </location>
</feature>
<feature type="transmembrane region" description="Helical" evidence="1">
    <location>
        <begin position="56"/>
        <end position="73"/>
    </location>
</feature>
<dbReference type="EMBL" id="JAGQLF010000069">
    <property type="protein sequence ID" value="MCA9387233.1"/>
    <property type="molecule type" value="Genomic_DNA"/>
</dbReference>
<name>A0A955LAZ2_9BACT</name>
<organism evidence="2 3">
    <name type="scientific">Candidatus Dojkabacteria bacterium</name>
    <dbReference type="NCBI Taxonomy" id="2099670"/>
    <lineage>
        <taxon>Bacteria</taxon>
        <taxon>Candidatus Dojkabacteria</taxon>
    </lineage>
</organism>
<sequence>IVFLGSIAGYFTLLFIISAFIYLFSKKIHKPEITFSIIYILVGVSTYLLGPTYAQKFLIGSGIFVVITTLYVLKNKVKSNINLLFLLILVTLVLVFAQNFDTYQNFYKQPNGTTSAIVEEDKAIINFFKIYDKECIVVSDPYTQLQIAGFTRFQTASAHYMSIESRKILLAFFKEPNDENFNKISKIDELNNYTNEDICFVYTSRLEEAIKTDQTYWTENIYSYILENNYPIRSTGSLRGYLSSIGYEVIFNNPNFLVFAKD</sequence>
<feature type="transmembrane region" description="Helical" evidence="1">
    <location>
        <begin position="33"/>
        <end position="50"/>
    </location>
</feature>
<comment type="caution">
    <text evidence="2">The sequence shown here is derived from an EMBL/GenBank/DDBJ whole genome shotgun (WGS) entry which is preliminary data.</text>
</comment>
<gene>
    <name evidence="2" type="ORF">KC669_04335</name>
</gene>
<reference evidence="2" key="1">
    <citation type="submission" date="2020-04" db="EMBL/GenBank/DDBJ databases">
        <authorList>
            <person name="Zhang T."/>
        </authorList>
    </citation>
    <scope>NUCLEOTIDE SEQUENCE</scope>
    <source>
        <strain evidence="2">HKST-UBA09</strain>
    </source>
</reference>
<reference evidence="2" key="2">
    <citation type="journal article" date="2021" name="Microbiome">
        <title>Successional dynamics and alternative stable states in a saline activated sludge microbial community over 9 years.</title>
        <authorList>
            <person name="Wang Y."/>
            <person name="Ye J."/>
            <person name="Ju F."/>
            <person name="Liu L."/>
            <person name="Boyd J.A."/>
            <person name="Deng Y."/>
            <person name="Parks D.H."/>
            <person name="Jiang X."/>
            <person name="Yin X."/>
            <person name="Woodcroft B.J."/>
            <person name="Tyson G.W."/>
            <person name="Hugenholtz P."/>
            <person name="Polz M.F."/>
            <person name="Zhang T."/>
        </authorList>
    </citation>
    <scope>NUCLEOTIDE SEQUENCE</scope>
    <source>
        <strain evidence="2">HKST-UBA09</strain>
    </source>
</reference>
<keyword evidence="1" id="KW-0812">Transmembrane</keyword>
<protein>
    <submittedName>
        <fullName evidence="2">Uncharacterized protein</fullName>
    </submittedName>
</protein>
<dbReference type="AlphaFoldDB" id="A0A955LAZ2"/>
<evidence type="ECO:0000256" key="1">
    <source>
        <dbReference type="SAM" id="Phobius"/>
    </source>
</evidence>
<evidence type="ECO:0000313" key="2">
    <source>
        <dbReference type="EMBL" id="MCA9387233.1"/>
    </source>
</evidence>
<keyword evidence="1" id="KW-0472">Membrane</keyword>